<keyword evidence="4 6" id="KW-0371">Homeobox</keyword>
<evidence type="ECO:0000256" key="2">
    <source>
        <dbReference type="ARBA" id="ARBA00005733"/>
    </source>
</evidence>
<comment type="subcellular location">
    <subcellularLocation>
        <location evidence="1 6 7">Nucleus</location>
    </subcellularLocation>
</comment>
<dbReference type="PANTHER" id="PTHR24329">
    <property type="entry name" value="HOMEOBOX PROTEIN ARISTALESS"/>
    <property type="match status" value="1"/>
</dbReference>
<dbReference type="PROSITE" id="PS50071">
    <property type="entry name" value="HOMEOBOX_2"/>
    <property type="match status" value="1"/>
</dbReference>
<evidence type="ECO:0000313" key="10">
    <source>
        <dbReference type="EMBL" id="KAF5403636.1"/>
    </source>
</evidence>
<dbReference type="GO" id="GO:0005634">
    <property type="term" value="C:nucleus"/>
    <property type="evidence" value="ECO:0007669"/>
    <property type="project" value="UniProtKB-SubCell"/>
</dbReference>
<evidence type="ECO:0000256" key="3">
    <source>
        <dbReference type="ARBA" id="ARBA00023125"/>
    </source>
</evidence>
<dbReference type="InterPro" id="IPR017970">
    <property type="entry name" value="Homeobox_CS"/>
</dbReference>
<feature type="region of interest" description="Disordered" evidence="8">
    <location>
        <begin position="593"/>
        <end position="615"/>
    </location>
</feature>
<evidence type="ECO:0000313" key="11">
    <source>
        <dbReference type="Proteomes" id="UP000748531"/>
    </source>
</evidence>
<dbReference type="Proteomes" id="UP000748531">
    <property type="component" value="Unassembled WGS sequence"/>
</dbReference>
<feature type="domain" description="Homeobox" evidence="9">
    <location>
        <begin position="381"/>
        <end position="441"/>
    </location>
</feature>
<dbReference type="SUPFAM" id="SSF46689">
    <property type="entry name" value="Homeodomain-like"/>
    <property type="match status" value="1"/>
</dbReference>
<comment type="similarity">
    <text evidence="2">Belongs to the paired homeobox family.</text>
</comment>
<feature type="region of interest" description="Disordered" evidence="8">
    <location>
        <begin position="334"/>
        <end position="356"/>
    </location>
</feature>
<evidence type="ECO:0000259" key="9">
    <source>
        <dbReference type="PROSITE" id="PS50071"/>
    </source>
</evidence>
<feature type="region of interest" description="Disordered" evidence="8">
    <location>
        <begin position="185"/>
        <end position="250"/>
    </location>
</feature>
<dbReference type="InterPro" id="IPR009057">
    <property type="entry name" value="Homeodomain-like_sf"/>
</dbReference>
<dbReference type="Pfam" id="PF00046">
    <property type="entry name" value="Homeodomain"/>
    <property type="match status" value="1"/>
</dbReference>
<evidence type="ECO:0000256" key="6">
    <source>
        <dbReference type="PROSITE-ProRule" id="PRU00108"/>
    </source>
</evidence>
<gene>
    <name evidence="10" type="ORF">PHET_02950</name>
</gene>
<feature type="DNA-binding region" description="Homeobox" evidence="6">
    <location>
        <begin position="383"/>
        <end position="442"/>
    </location>
</feature>
<reference evidence="10" key="1">
    <citation type="submission" date="2019-05" db="EMBL/GenBank/DDBJ databases">
        <title>Annotation for the trematode Paragonimus heterotremus.</title>
        <authorList>
            <person name="Choi Y.-J."/>
        </authorList>
    </citation>
    <scope>NUCLEOTIDE SEQUENCE</scope>
    <source>
        <strain evidence="10">LC</strain>
    </source>
</reference>
<evidence type="ECO:0000256" key="5">
    <source>
        <dbReference type="ARBA" id="ARBA00023242"/>
    </source>
</evidence>
<feature type="region of interest" description="Disordered" evidence="8">
    <location>
        <begin position="971"/>
        <end position="1005"/>
    </location>
</feature>
<feature type="compositionally biased region" description="Polar residues" evidence="8">
    <location>
        <begin position="87"/>
        <end position="106"/>
    </location>
</feature>
<keyword evidence="3 6" id="KW-0238">DNA-binding</keyword>
<dbReference type="CDD" id="cd00086">
    <property type="entry name" value="homeodomain"/>
    <property type="match status" value="1"/>
</dbReference>
<dbReference type="GO" id="GO:0000977">
    <property type="term" value="F:RNA polymerase II transcription regulatory region sequence-specific DNA binding"/>
    <property type="evidence" value="ECO:0007669"/>
    <property type="project" value="TreeGrafter"/>
</dbReference>
<feature type="region of interest" description="Disordered" evidence="8">
    <location>
        <begin position="80"/>
        <end position="106"/>
    </location>
</feature>
<feature type="compositionally biased region" description="Polar residues" evidence="8">
    <location>
        <begin position="218"/>
        <end position="243"/>
    </location>
</feature>
<dbReference type="OrthoDB" id="6159439at2759"/>
<feature type="region of interest" description="Disordered" evidence="8">
    <location>
        <begin position="443"/>
        <end position="465"/>
    </location>
</feature>
<dbReference type="PANTHER" id="PTHR24329:SF577">
    <property type="entry name" value="HOMEOBOX PROTEIN UNC-42"/>
    <property type="match status" value="1"/>
</dbReference>
<protein>
    <recommendedName>
        <fullName evidence="9">Homeobox domain-containing protein</fullName>
    </recommendedName>
</protein>
<name>A0A8J4TKS0_9TREM</name>
<dbReference type="Gene3D" id="1.10.10.60">
    <property type="entry name" value="Homeodomain-like"/>
    <property type="match status" value="1"/>
</dbReference>
<evidence type="ECO:0000256" key="7">
    <source>
        <dbReference type="RuleBase" id="RU000682"/>
    </source>
</evidence>
<comment type="caution">
    <text evidence="10">The sequence shown here is derived from an EMBL/GenBank/DDBJ whole genome shotgun (WGS) entry which is preliminary data.</text>
</comment>
<dbReference type="GO" id="GO:0000981">
    <property type="term" value="F:DNA-binding transcription factor activity, RNA polymerase II-specific"/>
    <property type="evidence" value="ECO:0007669"/>
    <property type="project" value="InterPro"/>
</dbReference>
<dbReference type="EMBL" id="LUCH01001117">
    <property type="protein sequence ID" value="KAF5403636.1"/>
    <property type="molecule type" value="Genomic_DNA"/>
</dbReference>
<evidence type="ECO:0000256" key="4">
    <source>
        <dbReference type="ARBA" id="ARBA00023155"/>
    </source>
</evidence>
<keyword evidence="11" id="KW-1185">Reference proteome</keyword>
<keyword evidence="5 6" id="KW-0539">Nucleus</keyword>
<accession>A0A8J4TKS0</accession>
<dbReference type="InterPro" id="IPR050649">
    <property type="entry name" value="Paired_Homeobox_TFs"/>
</dbReference>
<proteinExistence type="inferred from homology"/>
<dbReference type="InterPro" id="IPR001356">
    <property type="entry name" value="HD"/>
</dbReference>
<organism evidence="10 11">
    <name type="scientific">Paragonimus heterotremus</name>
    <dbReference type="NCBI Taxonomy" id="100268"/>
    <lineage>
        <taxon>Eukaryota</taxon>
        <taxon>Metazoa</taxon>
        <taxon>Spiralia</taxon>
        <taxon>Lophotrochozoa</taxon>
        <taxon>Platyhelminthes</taxon>
        <taxon>Trematoda</taxon>
        <taxon>Digenea</taxon>
        <taxon>Plagiorchiida</taxon>
        <taxon>Troglotremata</taxon>
        <taxon>Troglotrematidae</taxon>
        <taxon>Paragonimus</taxon>
    </lineage>
</organism>
<sequence length="1084" mass="117983">MLSHSRLFPSCEGVTGLAILPNHLGDTLSVSHEVPARLEATGRHDLPDSRINHDSSGSNFTNHVSTMGANFQSIFPPPNMSFEVDSNESGATYSTSQSRADPTVNDSSVMSVDSIEVCASDLYTKVKLDRVAIDSSAFHADEPGSLLSVLEALHKCGQDHHGLKRTQPVNEERIYDQLSVRVKRSSLTESTVDVPGRSSRKESNEKEEEEESSYMYKGNSNGHSGTINSSHIDPRSNMSTGSSGIHDDLRSKMDSREHGIEFNNLSVAEAASSFVKSLTEFGFSSTAPGFLFQSPASASSVTVTLPLSCNTTPLLLNGVGLSNSMNMLRNPHELSVSHLQSPDSPESSSTPLLHNDSNTMTKMLLSTNSGHYSTTASCPTPARRRHRTTFTQDQLQELEVAFQKSHYPDIYCREELARMTKLNEARIQVWFQNRRAKYRKQEKQLAKQHHHQQQQHLHQTSHGSYPTSLGGINQANPPPSLQPYVHPAVVYGGTQSSSSGFFGPTAYSAPFPYPSPMSLSTHLLVTPPLIGTSSATSQQGLQCTGALMSHYGPSMSYFNPANVRRSGLVNFPSQPYPPSFPAQMIHCRGGSGEFSSTSSPLADRSGGITNSASPVPEPANPNISPTYIPQATTQLLPELSATGPLMQRAAAVVAAAAGMRHPCRNIANDAGPRADLLCGDRLSAVLSNCPQQEDHIGMWKETTFGNHTLDSTDPRRSVIISNSMNLAAVAAAAAMCQQHKSLRYPESSPPTMNPQLSRVASSVENVPEQDLNITSPERLLDDDPNMCRHKPSNSVDAFRSTGLSKYTSENGVVGHFRERNALTFTEGEFCGYSGLLQRRDTILPTQFATGPPVSDLNINDRAISDSDSSGIGTQRFGTTHTFSQAQNVLLATSTMNEPSNSKNSNHLESTRLITSLDCKRLTVDSSFTRPTISTDKMYEEGIRPHITSNLVSPMHSTSSAIQVMQPNWTVQQADRSTPPHRSNYPTSQTRSTSIPSNSSVMEQPNNMDRGEQMVIDDQSPYTSKSADFITGRFRDLRSMAPVSQLGRETNEFAATQMPSELTSSSVTALANRCPNLVSSGFRLH</sequence>
<evidence type="ECO:0000256" key="8">
    <source>
        <dbReference type="SAM" id="MobiDB-lite"/>
    </source>
</evidence>
<dbReference type="FunFam" id="1.10.10.60:FF:000138">
    <property type="entry name" value="Homeobox protein prophet of Pit-1"/>
    <property type="match status" value="1"/>
</dbReference>
<dbReference type="SMART" id="SM00389">
    <property type="entry name" value="HOX"/>
    <property type="match status" value="1"/>
</dbReference>
<feature type="compositionally biased region" description="Polar residues" evidence="8">
    <location>
        <begin position="337"/>
        <end position="356"/>
    </location>
</feature>
<dbReference type="GO" id="GO:0007399">
    <property type="term" value="P:nervous system development"/>
    <property type="evidence" value="ECO:0007669"/>
    <property type="project" value="UniProtKB-ARBA"/>
</dbReference>
<evidence type="ECO:0000256" key="1">
    <source>
        <dbReference type="ARBA" id="ARBA00004123"/>
    </source>
</evidence>
<dbReference type="AlphaFoldDB" id="A0A8J4TKS0"/>
<dbReference type="PROSITE" id="PS00027">
    <property type="entry name" value="HOMEOBOX_1"/>
    <property type="match status" value="1"/>
</dbReference>